<dbReference type="SUPFAM" id="SSF52172">
    <property type="entry name" value="CheY-like"/>
    <property type="match status" value="1"/>
</dbReference>
<dbReference type="GO" id="GO:0000160">
    <property type="term" value="P:phosphorelay signal transduction system"/>
    <property type="evidence" value="ECO:0007669"/>
    <property type="project" value="InterPro"/>
</dbReference>
<evidence type="ECO:0000313" key="4">
    <source>
        <dbReference type="EMBL" id="NML96618.1"/>
    </source>
</evidence>
<sequence>MQNIPFSEPPVLFRKRHIPLNGNSARVLVVDDSRANAEALAASLATDGLETRFALCGVDALKMLDSWQPHVFVLDISMPEHNGFAVARVLRGMPVCRNAGIIAFTALGKAEFAATGPVVDFDGYCQKGGSHTPLLKMINGMLL</sequence>
<name>A0A848I9E6_9BURK</name>
<evidence type="ECO:0000256" key="1">
    <source>
        <dbReference type="ARBA" id="ARBA00022553"/>
    </source>
</evidence>
<feature type="domain" description="Response regulatory" evidence="3">
    <location>
        <begin position="26"/>
        <end position="142"/>
    </location>
</feature>
<protein>
    <submittedName>
        <fullName evidence="4">Response regulator</fullName>
    </submittedName>
</protein>
<dbReference type="InterPro" id="IPR001789">
    <property type="entry name" value="Sig_transdc_resp-reg_receiver"/>
</dbReference>
<dbReference type="Gene3D" id="3.40.50.2300">
    <property type="match status" value="1"/>
</dbReference>
<dbReference type="PROSITE" id="PS50110">
    <property type="entry name" value="RESPONSE_REGULATORY"/>
    <property type="match status" value="1"/>
</dbReference>
<dbReference type="Proteomes" id="UP000544134">
    <property type="component" value="Unassembled WGS sequence"/>
</dbReference>
<comment type="caution">
    <text evidence="4">The sequence shown here is derived from an EMBL/GenBank/DDBJ whole genome shotgun (WGS) entry which is preliminary data.</text>
</comment>
<gene>
    <name evidence="4" type="ORF">HHL24_01380</name>
</gene>
<dbReference type="InterPro" id="IPR050595">
    <property type="entry name" value="Bact_response_regulator"/>
</dbReference>
<dbReference type="Pfam" id="PF00072">
    <property type="entry name" value="Response_reg"/>
    <property type="match status" value="1"/>
</dbReference>
<reference evidence="4 5" key="1">
    <citation type="submission" date="2020-04" db="EMBL/GenBank/DDBJ databases">
        <title>Paraburkholderia sp. RP-4-7 isolated from soil.</title>
        <authorList>
            <person name="Dahal R.H."/>
        </authorList>
    </citation>
    <scope>NUCLEOTIDE SEQUENCE [LARGE SCALE GENOMIC DNA]</scope>
    <source>
        <strain evidence="4 5">RP-4-7</strain>
    </source>
</reference>
<dbReference type="AlphaFoldDB" id="A0A848I9E6"/>
<feature type="modified residue" description="4-aspartylphosphate" evidence="2">
    <location>
        <position position="75"/>
    </location>
</feature>
<keyword evidence="5" id="KW-1185">Reference proteome</keyword>
<dbReference type="PANTHER" id="PTHR44591:SF3">
    <property type="entry name" value="RESPONSE REGULATORY DOMAIN-CONTAINING PROTEIN"/>
    <property type="match status" value="1"/>
</dbReference>
<dbReference type="InterPro" id="IPR011006">
    <property type="entry name" value="CheY-like_superfamily"/>
</dbReference>
<evidence type="ECO:0000256" key="2">
    <source>
        <dbReference type="PROSITE-ProRule" id="PRU00169"/>
    </source>
</evidence>
<dbReference type="PANTHER" id="PTHR44591">
    <property type="entry name" value="STRESS RESPONSE REGULATOR PROTEIN 1"/>
    <property type="match status" value="1"/>
</dbReference>
<proteinExistence type="predicted"/>
<dbReference type="EMBL" id="JABBGJ010000002">
    <property type="protein sequence ID" value="NML96618.1"/>
    <property type="molecule type" value="Genomic_DNA"/>
</dbReference>
<evidence type="ECO:0000259" key="3">
    <source>
        <dbReference type="PROSITE" id="PS50110"/>
    </source>
</evidence>
<accession>A0A848I9E6</accession>
<evidence type="ECO:0000313" key="5">
    <source>
        <dbReference type="Proteomes" id="UP000544134"/>
    </source>
</evidence>
<keyword evidence="1 2" id="KW-0597">Phosphoprotein</keyword>
<organism evidence="4 5">
    <name type="scientific">Paraburkholderia polaris</name>
    <dbReference type="NCBI Taxonomy" id="2728848"/>
    <lineage>
        <taxon>Bacteria</taxon>
        <taxon>Pseudomonadati</taxon>
        <taxon>Pseudomonadota</taxon>
        <taxon>Betaproteobacteria</taxon>
        <taxon>Burkholderiales</taxon>
        <taxon>Burkholderiaceae</taxon>
        <taxon>Paraburkholderia</taxon>
    </lineage>
</organism>
<dbReference type="SMART" id="SM00448">
    <property type="entry name" value="REC"/>
    <property type="match status" value="1"/>
</dbReference>